<dbReference type="PANTHER" id="PTHR30538">
    <property type="entry name" value="LYSINE 2,3-AMINOMUTASE-RELATED"/>
    <property type="match status" value="1"/>
</dbReference>
<sequence length="516" mass="58897">MYLSTPSRLPACRQYSAVPKLFSLRQGSPKQFSDYGPATRARPRLSRHTGTKRHLSTSSVKPASAVSLPRLPLDDLSIPPLPAQKEPAQDEFWRKIPMWKDVSTDQFMSWFWSNRNAVEFHKRSDPIEFRSLMTQLLPDSVPLDRDTGERQSRDEFIDDVFAGFACSTMSVRMMPYVFSRINWEDPRHDPIFRQFVPLGSLMLPDHPMCNLDSLHEKEDSKVEGLVHRYPDKVLFLATSICPTYCIFCTRSYEVGADTVQHQKSGKFKQNRARWNKCLQYIEDTPEIRDVVVSGGDSFYLGSHHLIEIGLRLINMPNIKKIRFASKGLAISPTRFLDPKDDWTDALIYVSKEAEKAGKRVALHTHFNHPNEISWVTKQASKRLRDAGVTVRNQSVLLRGINDDVKTMGTLIRTLSDTLRIQPYYVYQCDMVEKAEHFRTPLQTILDMEKQLRGSIAGFDMPTFVVDLPGGGGKRLAQSYNSYDRSTGISTFEAPAVKGGNKIYKYYDPADSLVKNE</sequence>
<comment type="caution">
    <text evidence="9">The sequence shown here is derived from an EMBL/GenBank/DDBJ whole genome shotgun (WGS) entry which is preliminary data.</text>
</comment>
<organism evidence="9 10">
    <name type="scientific">Seiridium unicorne</name>
    <dbReference type="NCBI Taxonomy" id="138068"/>
    <lineage>
        <taxon>Eukaryota</taxon>
        <taxon>Fungi</taxon>
        <taxon>Dikarya</taxon>
        <taxon>Ascomycota</taxon>
        <taxon>Pezizomycotina</taxon>
        <taxon>Sordariomycetes</taxon>
        <taxon>Xylariomycetidae</taxon>
        <taxon>Amphisphaeriales</taxon>
        <taxon>Sporocadaceae</taxon>
        <taxon>Seiridium</taxon>
    </lineage>
</organism>
<comment type="cofactor">
    <cofactor evidence="1">
        <name>pyridoxal 5'-phosphate</name>
        <dbReference type="ChEBI" id="CHEBI:597326"/>
    </cofactor>
</comment>
<keyword evidence="6" id="KW-0408">Iron</keyword>
<evidence type="ECO:0000256" key="5">
    <source>
        <dbReference type="ARBA" id="ARBA00022898"/>
    </source>
</evidence>
<dbReference type="EMBL" id="JARVKF010000400">
    <property type="protein sequence ID" value="KAK9417185.1"/>
    <property type="molecule type" value="Genomic_DNA"/>
</dbReference>
<keyword evidence="10" id="KW-1185">Reference proteome</keyword>
<keyword evidence="3" id="KW-0949">S-adenosyl-L-methionine</keyword>
<evidence type="ECO:0000313" key="9">
    <source>
        <dbReference type="EMBL" id="KAK9417185.1"/>
    </source>
</evidence>
<evidence type="ECO:0000256" key="1">
    <source>
        <dbReference type="ARBA" id="ARBA00001933"/>
    </source>
</evidence>
<dbReference type="SFLD" id="SFLDG01070">
    <property type="entry name" value="PLP-dependent"/>
    <property type="match status" value="1"/>
</dbReference>
<evidence type="ECO:0000313" key="10">
    <source>
        <dbReference type="Proteomes" id="UP001408356"/>
    </source>
</evidence>
<evidence type="ECO:0000256" key="3">
    <source>
        <dbReference type="ARBA" id="ARBA00022691"/>
    </source>
</evidence>
<dbReference type="InterPro" id="IPR007197">
    <property type="entry name" value="rSAM"/>
</dbReference>
<keyword evidence="2" id="KW-0004">4Fe-4S</keyword>
<dbReference type="InterPro" id="IPR003739">
    <property type="entry name" value="Lys_aminomutase/Glu_NH3_mut"/>
</dbReference>
<evidence type="ECO:0000256" key="6">
    <source>
        <dbReference type="ARBA" id="ARBA00023004"/>
    </source>
</evidence>
<dbReference type="SUPFAM" id="SSF102114">
    <property type="entry name" value="Radical SAM enzymes"/>
    <property type="match status" value="1"/>
</dbReference>
<accession>A0ABR2UR92</accession>
<evidence type="ECO:0008006" key="11">
    <source>
        <dbReference type="Google" id="ProtNLM"/>
    </source>
</evidence>
<dbReference type="Gene3D" id="3.20.20.70">
    <property type="entry name" value="Aldolase class I"/>
    <property type="match status" value="1"/>
</dbReference>
<dbReference type="InterPro" id="IPR058240">
    <property type="entry name" value="rSAM_sf"/>
</dbReference>
<dbReference type="SFLD" id="SFLDS00029">
    <property type="entry name" value="Radical_SAM"/>
    <property type="match status" value="1"/>
</dbReference>
<evidence type="ECO:0000256" key="8">
    <source>
        <dbReference type="SAM" id="MobiDB-lite"/>
    </source>
</evidence>
<evidence type="ECO:0000256" key="7">
    <source>
        <dbReference type="ARBA" id="ARBA00023014"/>
    </source>
</evidence>
<protein>
    <recommendedName>
        <fullName evidence="11">Kama family protein</fullName>
    </recommendedName>
</protein>
<keyword evidence="7" id="KW-0411">Iron-sulfur</keyword>
<keyword evidence="4" id="KW-0479">Metal-binding</keyword>
<dbReference type="InterPro" id="IPR013785">
    <property type="entry name" value="Aldolase_TIM"/>
</dbReference>
<evidence type="ECO:0000256" key="4">
    <source>
        <dbReference type="ARBA" id="ARBA00022723"/>
    </source>
</evidence>
<dbReference type="Proteomes" id="UP001408356">
    <property type="component" value="Unassembled WGS sequence"/>
</dbReference>
<keyword evidence="5" id="KW-0663">Pyridoxal phosphate</keyword>
<feature type="compositionally biased region" description="Basic residues" evidence="8">
    <location>
        <begin position="41"/>
        <end position="55"/>
    </location>
</feature>
<dbReference type="NCBIfam" id="TIGR00238">
    <property type="entry name" value="KamA family radical SAM protein"/>
    <property type="match status" value="1"/>
</dbReference>
<dbReference type="PANTHER" id="PTHR30538:SF0">
    <property type="entry name" value="L-LYSINE 2,3-AMINOMUTASE AQ_1632-RELATED"/>
    <property type="match status" value="1"/>
</dbReference>
<name>A0ABR2UR92_9PEZI</name>
<feature type="region of interest" description="Disordered" evidence="8">
    <location>
        <begin position="29"/>
        <end position="63"/>
    </location>
</feature>
<proteinExistence type="predicted"/>
<reference evidence="9 10" key="1">
    <citation type="journal article" date="2024" name="J. Plant Pathol.">
        <title>Sequence and assembly of the genome of Seiridium unicorne, isolate CBS 538.82, causal agent of cypress canker disease.</title>
        <authorList>
            <person name="Scali E."/>
            <person name="Rocca G.D."/>
            <person name="Danti R."/>
            <person name="Garbelotto M."/>
            <person name="Barberini S."/>
            <person name="Baroncelli R."/>
            <person name="Emiliani G."/>
        </authorList>
    </citation>
    <scope>NUCLEOTIDE SEQUENCE [LARGE SCALE GENOMIC DNA]</scope>
    <source>
        <strain evidence="9 10">BM-138-508</strain>
    </source>
</reference>
<gene>
    <name evidence="9" type="ORF">SUNI508_08989</name>
</gene>
<evidence type="ECO:0000256" key="2">
    <source>
        <dbReference type="ARBA" id="ARBA00022485"/>
    </source>
</evidence>